<keyword evidence="2" id="KW-0732">Signal</keyword>
<dbReference type="Gene3D" id="2.60.40.10">
    <property type="entry name" value="Immunoglobulins"/>
    <property type="match status" value="3"/>
</dbReference>
<comment type="caution">
    <text evidence="5">The sequence shown here is derived from an EMBL/GenBank/DDBJ whole genome shotgun (WGS) entry which is preliminary data.</text>
</comment>
<name>A0A2G8K1P5_STIJA</name>
<keyword evidence="1" id="KW-0245">EGF-like domain</keyword>
<dbReference type="Proteomes" id="UP000230750">
    <property type="component" value="Unassembled WGS sequence"/>
</dbReference>
<accession>A0A2G8K1P5</accession>
<reference evidence="5 6" key="1">
    <citation type="journal article" date="2017" name="PLoS Biol.">
        <title>The sea cucumber genome provides insights into morphological evolution and visceral regeneration.</title>
        <authorList>
            <person name="Zhang X."/>
            <person name="Sun L."/>
            <person name="Yuan J."/>
            <person name="Sun Y."/>
            <person name="Gao Y."/>
            <person name="Zhang L."/>
            <person name="Li S."/>
            <person name="Dai H."/>
            <person name="Hamel J.F."/>
            <person name="Liu C."/>
            <person name="Yu Y."/>
            <person name="Liu S."/>
            <person name="Lin W."/>
            <person name="Guo K."/>
            <person name="Jin S."/>
            <person name="Xu P."/>
            <person name="Storey K.B."/>
            <person name="Huan P."/>
            <person name="Zhang T."/>
            <person name="Zhou Y."/>
            <person name="Zhang J."/>
            <person name="Lin C."/>
            <person name="Li X."/>
            <person name="Xing L."/>
            <person name="Huo D."/>
            <person name="Sun M."/>
            <person name="Wang L."/>
            <person name="Mercier A."/>
            <person name="Li F."/>
            <person name="Yang H."/>
            <person name="Xiang J."/>
        </authorList>
    </citation>
    <scope>NUCLEOTIDE SEQUENCE [LARGE SCALE GENOMIC DNA]</scope>
    <source>
        <strain evidence="5">Shaxun</strain>
        <tissue evidence="5">Muscle</tissue>
    </source>
</reference>
<dbReference type="CDD" id="cd00063">
    <property type="entry name" value="FN3"/>
    <property type="match status" value="2"/>
</dbReference>
<dbReference type="InterPro" id="IPR002049">
    <property type="entry name" value="LE_dom"/>
</dbReference>
<evidence type="ECO:0000259" key="4">
    <source>
        <dbReference type="PROSITE" id="PS50853"/>
    </source>
</evidence>
<protein>
    <submittedName>
        <fullName evidence="5">Putative tyrosine-protein kinase</fullName>
    </submittedName>
</protein>
<feature type="domain" description="EGF-like" evidence="3">
    <location>
        <begin position="219"/>
        <end position="250"/>
    </location>
</feature>
<dbReference type="PANTHER" id="PTHR26391">
    <property type="entry name" value="INACTIVE TYROSINE-PROTEIN KINASE 7"/>
    <property type="match status" value="1"/>
</dbReference>
<dbReference type="FunFam" id="2.170.300.10:FF:000003">
    <property type="entry name" value="tyrosine-protein kinase receptor Tie-1 isoform X1"/>
    <property type="match status" value="1"/>
</dbReference>
<keyword evidence="5" id="KW-0808">Transferase</keyword>
<dbReference type="CDD" id="cd00054">
    <property type="entry name" value="EGF_CA"/>
    <property type="match status" value="1"/>
</dbReference>
<dbReference type="Pfam" id="PF00041">
    <property type="entry name" value="fn3"/>
    <property type="match status" value="1"/>
</dbReference>
<dbReference type="SMART" id="SM00181">
    <property type="entry name" value="EGF"/>
    <property type="match status" value="3"/>
</dbReference>
<dbReference type="CDD" id="cd00055">
    <property type="entry name" value="EGF_Lam"/>
    <property type="match status" value="1"/>
</dbReference>
<dbReference type="Gene3D" id="2.170.300.10">
    <property type="entry name" value="Tie2 ligand-binding domain superfamily"/>
    <property type="match status" value="1"/>
</dbReference>
<dbReference type="PROSITE" id="PS50026">
    <property type="entry name" value="EGF_3"/>
    <property type="match status" value="1"/>
</dbReference>
<dbReference type="AlphaFoldDB" id="A0A2G8K1P5"/>
<dbReference type="InterPro" id="IPR013783">
    <property type="entry name" value="Ig-like_fold"/>
</dbReference>
<dbReference type="PROSITE" id="PS00022">
    <property type="entry name" value="EGF_1"/>
    <property type="match status" value="2"/>
</dbReference>
<proteinExistence type="predicted"/>
<feature type="disulfide bond" evidence="1">
    <location>
        <begin position="240"/>
        <end position="249"/>
    </location>
</feature>
<feature type="chain" id="PRO_5013970294" evidence="2">
    <location>
        <begin position="21"/>
        <end position="752"/>
    </location>
</feature>
<organism evidence="5 6">
    <name type="scientific">Stichopus japonicus</name>
    <name type="common">Sea cucumber</name>
    <dbReference type="NCBI Taxonomy" id="307972"/>
    <lineage>
        <taxon>Eukaryota</taxon>
        <taxon>Metazoa</taxon>
        <taxon>Echinodermata</taxon>
        <taxon>Eleutherozoa</taxon>
        <taxon>Echinozoa</taxon>
        <taxon>Holothuroidea</taxon>
        <taxon>Aspidochirotacea</taxon>
        <taxon>Aspidochirotida</taxon>
        <taxon>Stichopodidae</taxon>
        <taxon>Apostichopus</taxon>
    </lineage>
</organism>
<evidence type="ECO:0000313" key="5">
    <source>
        <dbReference type="EMBL" id="PIK41926.1"/>
    </source>
</evidence>
<dbReference type="OrthoDB" id="192253at2759"/>
<dbReference type="InterPro" id="IPR000742">
    <property type="entry name" value="EGF"/>
</dbReference>
<sequence>MSPTRILLVIFLTQSGLIQGKLKVTLRNRANAAGRKFFTCHISETDKTGLTVTSRRVVDTSSRASENPPPNNPSNVSDGVYKIYLNSLGAFGVFACDISRTGGELTSIQTILLKSDEYLLPDDRILTRTVNTGDEAIVLRMDEVSRFQDVVLWKKDGGSSFNSGFLTLNVPQSGGIISLSDAGIYECYYNNLRHYAVQGLQRIIVRACPADHWGPPDCIGICDNCYNGGVCDDTTGECICPVGFNGSNCLSACDPLGRFGYNCEFPCAEGQEVDSACRDYMFCLPDPFGCRCASGFKGLDCRTSCPWRKFGANCLQTCHCNSGGCNRMTGECTNNDRCQPGYSGTNCQRFYGKNCEQECHCNGACHNVNGTCDGEWIADIQVSKVNPGATAEIKCTVESPDDLATVTARLSVTGANRSASFVGNRIELSSQSIVQLYKVSSVTSEDVFSCYLAYRDNTLVNDGRHYRRKEADLYVLPLIASSPYFISASNTTITISWTAWNDSSDIGDPPVIGYVPYHRTNEEEDWISSGSVQAKGMPTLSFTFSNLQPDTLYQFCVAAVREGPFGEGPKSPFESARTYCPKTQPLDVQARLTDTGSTTVLISWKVPDEIPSSCKASLIGFLIYVSDFETKEILDIVEVMDPNVEEYTYETPGKNIYKFQVKLVTDAGYGPLSELTEYARISLSDIQAEHILNKLKIQMGPRIEMKFMLNQKAPLETEYLSMESDATAHESSTEMNQTGKMVMRFPMCRRNP</sequence>
<evidence type="ECO:0000256" key="2">
    <source>
        <dbReference type="SAM" id="SignalP"/>
    </source>
</evidence>
<gene>
    <name evidence="5" type="ORF">BSL78_21213</name>
</gene>
<dbReference type="InterPro" id="IPR003961">
    <property type="entry name" value="FN3_dom"/>
</dbReference>
<keyword evidence="6" id="KW-1185">Reference proteome</keyword>
<dbReference type="STRING" id="307972.A0A2G8K1P5"/>
<feature type="domain" description="Fibronectin type-III" evidence="4">
    <location>
        <begin position="479"/>
        <end position="581"/>
    </location>
</feature>
<dbReference type="SMART" id="SM00060">
    <property type="entry name" value="FN3"/>
    <property type="match status" value="2"/>
</dbReference>
<comment type="caution">
    <text evidence="1">Lacks conserved residue(s) required for the propagation of feature annotation.</text>
</comment>
<keyword evidence="5" id="KW-0418">Kinase</keyword>
<dbReference type="SUPFAM" id="SSF49265">
    <property type="entry name" value="Fibronectin type III"/>
    <property type="match status" value="1"/>
</dbReference>
<feature type="domain" description="Fibronectin type-III" evidence="4">
    <location>
        <begin position="584"/>
        <end position="685"/>
    </location>
</feature>
<dbReference type="EMBL" id="MRZV01000976">
    <property type="protein sequence ID" value="PIK41926.1"/>
    <property type="molecule type" value="Genomic_DNA"/>
</dbReference>
<dbReference type="InterPro" id="IPR036116">
    <property type="entry name" value="FN3_sf"/>
</dbReference>
<evidence type="ECO:0000256" key="1">
    <source>
        <dbReference type="PROSITE-ProRule" id="PRU00076"/>
    </source>
</evidence>
<dbReference type="GO" id="GO:0016301">
    <property type="term" value="F:kinase activity"/>
    <property type="evidence" value="ECO:0007669"/>
    <property type="project" value="UniProtKB-KW"/>
</dbReference>
<dbReference type="PANTHER" id="PTHR26391:SF18">
    <property type="entry name" value="PROTEIN KINASE RECEPTOR TIE-1, PUTATIVE-RELATED"/>
    <property type="match status" value="1"/>
</dbReference>
<dbReference type="PROSITE" id="PS50853">
    <property type="entry name" value="FN3"/>
    <property type="match status" value="2"/>
</dbReference>
<keyword evidence="1" id="KW-1015">Disulfide bond</keyword>
<feature type="signal peptide" evidence="2">
    <location>
        <begin position="1"/>
        <end position="20"/>
    </location>
</feature>
<evidence type="ECO:0000259" key="3">
    <source>
        <dbReference type="PROSITE" id="PS50026"/>
    </source>
</evidence>
<evidence type="ECO:0000313" key="6">
    <source>
        <dbReference type="Proteomes" id="UP000230750"/>
    </source>
</evidence>